<accession>A0AAD8L8G2</accession>
<organism evidence="1 2">
    <name type="scientific">Tagetes erecta</name>
    <name type="common">African marigold</name>
    <dbReference type="NCBI Taxonomy" id="13708"/>
    <lineage>
        <taxon>Eukaryota</taxon>
        <taxon>Viridiplantae</taxon>
        <taxon>Streptophyta</taxon>
        <taxon>Embryophyta</taxon>
        <taxon>Tracheophyta</taxon>
        <taxon>Spermatophyta</taxon>
        <taxon>Magnoliopsida</taxon>
        <taxon>eudicotyledons</taxon>
        <taxon>Gunneridae</taxon>
        <taxon>Pentapetalae</taxon>
        <taxon>asterids</taxon>
        <taxon>campanulids</taxon>
        <taxon>Asterales</taxon>
        <taxon>Asteraceae</taxon>
        <taxon>Asteroideae</taxon>
        <taxon>Heliantheae alliance</taxon>
        <taxon>Tageteae</taxon>
        <taxon>Tagetes</taxon>
    </lineage>
</organism>
<proteinExistence type="predicted"/>
<gene>
    <name evidence="1" type="ORF">QVD17_02052</name>
</gene>
<dbReference type="AlphaFoldDB" id="A0AAD8L8G2"/>
<protein>
    <submittedName>
        <fullName evidence="1">Uncharacterized protein</fullName>
    </submittedName>
</protein>
<evidence type="ECO:0000313" key="2">
    <source>
        <dbReference type="Proteomes" id="UP001229421"/>
    </source>
</evidence>
<evidence type="ECO:0000313" key="1">
    <source>
        <dbReference type="EMBL" id="KAK1436273.1"/>
    </source>
</evidence>
<name>A0AAD8L8G2_TARER</name>
<dbReference type="EMBL" id="JAUHHV010000001">
    <property type="protein sequence ID" value="KAK1436273.1"/>
    <property type="molecule type" value="Genomic_DNA"/>
</dbReference>
<dbReference type="Proteomes" id="UP001229421">
    <property type="component" value="Unassembled WGS sequence"/>
</dbReference>
<sequence length="99" mass="11098">MVLVVIFKRKAVVFSLSAFNLFIAAENWIRRQLVENLTPLPGSLSAKRLPLRRNNASGSHSVRSLTSTSIASDDVSMFLAVYYDLGERVNACEFHQNQL</sequence>
<keyword evidence="2" id="KW-1185">Reference proteome</keyword>
<reference evidence="1" key="1">
    <citation type="journal article" date="2023" name="bioRxiv">
        <title>Improved chromosome-level genome assembly for marigold (Tagetes erecta).</title>
        <authorList>
            <person name="Jiang F."/>
            <person name="Yuan L."/>
            <person name="Wang S."/>
            <person name="Wang H."/>
            <person name="Xu D."/>
            <person name="Wang A."/>
            <person name="Fan W."/>
        </authorList>
    </citation>
    <scope>NUCLEOTIDE SEQUENCE</scope>
    <source>
        <strain evidence="1">WSJ</strain>
        <tissue evidence="1">Leaf</tissue>
    </source>
</reference>
<comment type="caution">
    <text evidence="1">The sequence shown here is derived from an EMBL/GenBank/DDBJ whole genome shotgun (WGS) entry which is preliminary data.</text>
</comment>